<reference evidence="1" key="1">
    <citation type="journal article" date="2021" name="Proc. Natl. Acad. Sci. U.S.A.">
        <title>A Catalog of Tens of Thousands of Viruses from Human Metagenomes Reveals Hidden Associations with Chronic Diseases.</title>
        <authorList>
            <person name="Tisza M.J."/>
            <person name="Buck C.B."/>
        </authorList>
    </citation>
    <scope>NUCLEOTIDE SEQUENCE</scope>
    <source>
        <strain evidence="1">CtkJH11</strain>
    </source>
</reference>
<organism evidence="1">
    <name type="scientific">Siphoviridae sp. ctkJH11</name>
    <dbReference type="NCBI Taxonomy" id="2825641"/>
    <lineage>
        <taxon>Viruses</taxon>
        <taxon>Duplodnaviria</taxon>
        <taxon>Heunggongvirae</taxon>
        <taxon>Uroviricota</taxon>
        <taxon>Caudoviricetes</taxon>
    </lineage>
</organism>
<name>A0A8S5PQ30_9CAUD</name>
<evidence type="ECO:0000313" key="1">
    <source>
        <dbReference type="EMBL" id="DAE09214.1"/>
    </source>
</evidence>
<keyword evidence="1" id="KW-0413">Isomerase</keyword>
<protein>
    <submittedName>
        <fullName evidence="1">Putative peptidyl-prolyl cis-trans isomerase</fullName>
    </submittedName>
</protein>
<dbReference type="GO" id="GO:0016853">
    <property type="term" value="F:isomerase activity"/>
    <property type="evidence" value="ECO:0007669"/>
    <property type="project" value="UniProtKB-KW"/>
</dbReference>
<dbReference type="EMBL" id="BK015484">
    <property type="protein sequence ID" value="DAE09214.1"/>
    <property type="molecule type" value="Genomic_DNA"/>
</dbReference>
<accession>A0A8S5PQ30</accession>
<sequence length="238" mass="28166">MWRNVIVLQGKERIHMKKQILCTILLTLFSFTFLGCSFDKSSEGYVEEDGTEVRTEDHGNTYTFEKFPRKIEYNETSFAFDSVEFYEYPVEYSKNLLVALYFDMNSMSEEELYWFKNEENEAFGVTDRPLHTFVSVYSEQNDFDSEDLSLLKRVFFADNYIVYVYELTNYRYSLAGESISISAHVKQGGTYEYENEDGEINDLDKNDTYYYFGELPEELEDLSDFADKRPNVYNAVFY</sequence>
<proteinExistence type="predicted"/>